<protein>
    <submittedName>
        <fullName evidence="1">Uncharacterized protein</fullName>
    </submittedName>
</protein>
<dbReference type="AlphaFoldDB" id="A0A090SY01"/>
<keyword evidence="2" id="KW-1185">Reference proteome</keyword>
<accession>A0A090SY01</accession>
<evidence type="ECO:0000313" key="2">
    <source>
        <dbReference type="Proteomes" id="UP000029224"/>
    </source>
</evidence>
<dbReference type="Proteomes" id="UP000029224">
    <property type="component" value="Unassembled WGS sequence"/>
</dbReference>
<dbReference type="EMBL" id="BBMT01000002">
    <property type="protein sequence ID" value="GAL32660.1"/>
    <property type="molecule type" value="Genomic_DNA"/>
</dbReference>
<organism evidence="1 2">
    <name type="scientific">Vibrio maritimus</name>
    <dbReference type="NCBI Taxonomy" id="990268"/>
    <lineage>
        <taxon>Bacteria</taxon>
        <taxon>Pseudomonadati</taxon>
        <taxon>Pseudomonadota</taxon>
        <taxon>Gammaproteobacteria</taxon>
        <taxon>Vibrionales</taxon>
        <taxon>Vibrionaceae</taxon>
        <taxon>Vibrio</taxon>
    </lineage>
</organism>
<comment type="caution">
    <text evidence="1">The sequence shown here is derived from an EMBL/GenBank/DDBJ whole genome shotgun (WGS) entry which is preliminary data.</text>
</comment>
<name>A0A090SY01_9VIBR</name>
<proteinExistence type="predicted"/>
<sequence>MIQQIMHINSWQALENLLLHHEKAPLFETKADLFTSPSGKDFLTQTDKLSIKSTELINQNFSQIFLSNPALSMAEFLDDLSRLPINNNIHICILLDLEQCSKLDVNFAIEQATIDFINITILLLDINNSVSPEEYKQSLRGKTIFLGELRQHNQQTYIKAIHYQNGDTQLANKLFLLSDNESNQVNKQVLPVLVSSQAASRDLPMNMDFNYLNNVTSLMQFSKPA</sequence>
<reference evidence="1 2" key="2">
    <citation type="submission" date="2014-09" db="EMBL/GenBank/DDBJ databases">
        <authorList>
            <consortium name="NBRP consortium"/>
            <person name="Sawabe T."/>
            <person name="Meirelles P."/>
            <person name="Nakanishi M."/>
            <person name="Sayaka M."/>
            <person name="Hattori M."/>
            <person name="Ohkuma M."/>
        </authorList>
    </citation>
    <scope>NUCLEOTIDE SEQUENCE [LARGE SCALE GENOMIC DNA]</scope>
    <source>
        <strain evidence="1 2">JCM 19240</strain>
    </source>
</reference>
<reference evidence="1 2" key="1">
    <citation type="submission" date="2014-09" db="EMBL/GenBank/DDBJ databases">
        <title>Vibrio maritimus JCM 19240. (C210) whole genome shotgun sequence.</title>
        <authorList>
            <person name="Sawabe T."/>
            <person name="Meirelles P."/>
            <person name="Nakanishi M."/>
            <person name="Sayaka M."/>
            <person name="Hattori M."/>
            <person name="Ohkuma M."/>
        </authorList>
    </citation>
    <scope>NUCLEOTIDE SEQUENCE [LARGE SCALE GENOMIC DNA]</scope>
    <source>
        <strain evidence="1 2">JCM 19240</strain>
    </source>
</reference>
<gene>
    <name evidence="1" type="ORF">JCM19240_6092</name>
</gene>
<evidence type="ECO:0000313" key="1">
    <source>
        <dbReference type="EMBL" id="GAL32660.1"/>
    </source>
</evidence>